<comment type="caution">
    <text evidence="2">The sequence shown here is derived from an EMBL/GenBank/DDBJ whole genome shotgun (WGS) entry which is preliminary data.</text>
</comment>
<name>A0A225V979_9STRA</name>
<gene>
    <name evidence="2" type="ORF">PHMEG_00026457</name>
</gene>
<accession>A0A225V979</accession>
<dbReference type="AlphaFoldDB" id="A0A225V979"/>
<feature type="chain" id="PRO_5012036431" description="RxLR effector protein" evidence="1">
    <location>
        <begin position="16"/>
        <end position="106"/>
    </location>
</feature>
<evidence type="ECO:0000256" key="1">
    <source>
        <dbReference type="SAM" id="SignalP"/>
    </source>
</evidence>
<protein>
    <recommendedName>
        <fullName evidence="4">RxLR effector protein</fullName>
    </recommendedName>
</protein>
<dbReference type="OrthoDB" id="146137at2759"/>
<evidence type="ECO:0000313" key="3">
    <source>
        <dbReference type="Proteomes" id="UP000198211"/>
    </source>
</evidence>
<evidence type="ECO:0008006" key="4">
    <source>
        <dbReference type="Google" id="ProtNLM"/>
    </source>
</evidence>
<sequence length="106" mass="11820">MRLTYFLVVACGILATSINDFADAKIRTPTVASSKSTKEGGVAIAIPAKSQDYGKPIDQGALTEERALISPWIKDALKSFWKKPKLFLQYLISMIRGKRLYVKKNK</sequence>
<keyword evidence="3" id="KW-1185">Reference proteome</keyword>
<proteinExistence type="predicted"/>
<dbReference type="EMBL" id="NBNE01006430">
    <property type="protein sequence ID" value="OWZ02051.1"/>
    <property type="molecule type" value="Genomic_DNA"/>
</dbReference>
<feature type="signal peptide" evidence="1">
    <location>
        <begin position="1"/>
        <end position="15"/>
    </location>
</feature>
<evidence type="ECO:0000313" key="2">
    <source>
        <dbReference type="EMBL" id="OWZ02051.1"/>
    </source>
</evidence>
<keyword evidence="1" id="KW-0732">Signal</keyword>
<dbReference type="Proteomes" id="UP000198211">
    <property type="component" value="Unassembled WGS sequence"/>
</dbReference>
<reference evidence="3" key="1">
    <citation type="submission" date="2017-03" db="EMBL/GenBank/DDBJ databases">
        <title>Phytopthora megakarya and P. palmivora, two closely related causual agents of cacao black pod achieved similar genome size and gene model numbers by different mechanisms.</title>
        <authorList>
            <person name="Ali S."/>
            <person name="Shao J."/>
            <person name="Larry D.J."/>
            <person name="Kronmiller B."/>
            <person name="Shen D."/>
            <person name="Strem M.D."/>
            <person name="Melnick R.L."/>
            <person name="Guiltinan M.J."/>
            <person name="Tyler B.M."/>
            <person name="Meinhardt L.W."/>
            <person name="Bailey B.A."/>
        </authorList>
    </citation>
    <scope>NUCLEOTIDE SEQUENCE [LARGE SCALE GENOMIC DNA]</scope>
    <source>
        <strain evidence="3">zdho120</strain>
    </source>
</reference>
<organism evidence="2 3">
    <name type="scientific">Phytophthora megakarya</name>
    <dbReference type="NCBI Taxonomy" id="4795"/>
    <lineage>
        <taxon>Eukaryota</taxon>
        <taxon>Sar</taxon>
        <taxon>Stramenopiles</taxon>
        <taxon>Oomycota</taxon>
        <taxon>Peronosporomycetes</taxon>
        <taxon>Peronosporales</taxon>
        <taxon>Peronosporaceae</taxon>
        <taxon>Phytophthora</taxon>
    </lineage>
</organism>